<gene>
    <name evidence="8" type="ORF">CLUP02_07241</name>
</gene>
<dbReference type="InterPro" id="IPR011701">
    <property type="entry name" value="MFS"/>
</dbReference>
<dbReference type="InterPro" id="IPR036259">
    <property type="entry name" value="MFS_trans_sf"/>
</dbReference>
<feature type="transmembrane region" description="Helical" evidence="6">
    <location>
        <begin position="577"/>
        <end position="599"/>
    </location>
</feature>
<dbReference type="RefSeq" id="XP_049143379.1">
    <property type="nucleotide sequence ID" value="XM_049286236.1"/>
</dbReference>
<evidence type="ECO:0000256" key="4">
    <source>
        <dbReference type="ARBA" id="ARBA00023136"/>
    </source>
</evidence>
<sequence length="627" mass="66348">MATQTATELQTFEPAPSTPVTLLRKSHDAPPDFQQAPGGLMTTDSEEEAATNAPVLLSKTRAGIVIAQVCGQLFFSSFCNGIIVVALPAMQHNIGLDEGLLVWPSSSYFLTAGSCLLLAGSVADVVGNKRVNLTGSFFSAIFAMACGLAQTGGQIIAFRALQGVAYAVITPSSISIISTNMEEGRPRNMGFACMGFSQPLGFLFGLVLGGVFTDNVGWRPAFYLAAAASAALFLVAIWALPRDLQTRNDQSIWKRLAKDIDTVGVVLVSTGLATLSYVLASLSADINNIRKPSSIALLAIAGCSIPSFVGWMHHRVKNNKTALIPNSLWGSYVFTSCCVMVLLTNALTNCMELYSSLFFQQVQGLSATVASVQVVPSLAAGALTSIATGIFVHRMPVLWMLLISSAMSTVAPLLMALIRTNQLYWENAFFAQILTPISCDILFTVGLLIVSDVFPKRMQALSGAVFNTCAQLGTALGLSVAQVIASSATNASSYADKSSPDALMVGYRVAFWAMFGWMIHNPFQGNSNICRHTAISVEALVVTTTGLTIPASLTALLTSPAAHIDNNKRLRPLPLLLAFSFTLGFAVSFSLFMVGILAASIDAVGLRVLDLAVATGAAFRHGCGLVL</sequence>
<dbReference type="AlphaFoldDB" id="A0A9Q8WGH0"/>
<dbReference type="KEGG" id="clup:CLUP02_07241"/>
<dbReference type="EMBL" id="CP019476">
    <property type="protein sequence ID" value="UQC81755.1"/>
    <property type="molecule type" value="Genomic_DNA"/>
</dbReference>
<feature type="compositionally biased region" description="Polar residues" evidence="5">
    <location>
        <begin position="1"/>
        <end position="10"/>
    </location>
</feature>
<proteinExistence type="predicted"/>
<feature type="transmembrane region" description="Helical" evidence="6">
    <location>
        <begin position="292"/>
        <end position="311"/>
    </location>
</feature>
<evidence type="ECO:0000313" key="9">
    <source>
        <dbReference type="Proteomes" id="UP000830671"/>
    </source>
</evidence>
<keyword evidence="3 6" id="KW-1133">Transmembrane helix</keyword>
<dbReference type="GO" id="GO:0022857">
    <property type="term" value="F:transmembrane transporter activity"/>
    <property type="evidence" value="ECO:0007669"/>
    <property type="project" value="InterPro"/>
</dbReference>
<feature type="transmembrane region" description="Helical" evidence="6">
    <location>
        <begin position="367"/>
        <end position="391"/>
    </location>
</feature>
<keyword evidence="2 6" id="KW-0812">Transmembrane</keyword>
<feature type="transmembrane region" description="Helical" evidence="6">
    <location>
        <begin position="64"/>
        <end position="87"/>
    </location>
</feature>
<feature type="transmembrane region" description="Helical" evidence="6">
    <location>
        <begin position="107"/>
        <end position="126"/>
    </location>
</feature>
<accession>A0A9Q8WGH0</accession>
<feature type="transmembrane region" description="Helical" evidence="6">
    <location>
        <begin position="221"/>
        <end position="240"/>
    </location>
</feature>
<feature type="transmembrane region" description="Helical" evidence="6">
    <location>
        <begin position="463"/>
        <end position="485"/>
    </location>
</feature>
<reference evidence="8" key="1">
    <citation type="journal article" date="2021" name="Mol. Plant Microbe Interact.">
        <title>Complete Genome Sequence of the Plant-Pathogenic Fungus Colletotrichum lupini.</title>
        <authorList>
            <person name="Baroncelli R."/>
            <person name="Pensec F."/>
            <person name="Da Lio D."/>
            <person name="Boufleur T."/>
            <person name="Vicente I."/>
            <person name="Sarrocco S."/>
            <person name="Picot A."/>
            <person name="Baraldi E."/>
            <person name="Sukno S."/>
            <person name="Thon M."/>
            <person name="Le Floch G."/>
        </authorList>
    </citation>
    <scope>NUCLEOTIDE SEQUENCE</scope>
    <source>
        <strain evidence="8">IMI 504893</strain>
    </source>
</reference>
<evidence type="ECO:0000256" key="5">
    <source>
        <dbReference type="SAM" id="MobiDB-lite"/>
    </source>
</evidence>
<keyword evidence="4 6" id="KW-0472">Membrane</keyword>
<dbReference type="PANTHER" id="PTHR42718">
    <property type="entry name" value="MAJOR FACILITATOR SUPERFAMILY MULTIDRUG TRANSPORTER MFSC"/>
    <property type="match status" value="1"/>
</dbReference>
<protein>
    <recommendedName>
        <fullName evidence="7">Major facilitator superfamily (MFS) profile domain-containing protein</fullName>
    </recommendedName>
</protein>
<evidence type="ECO:0000256" key="1">
    <source>
        <dbReference type="ARBA" id="ARBA00004141"/>
    </source>
</evidence>
<evidence type="ECO:0000256" key="2">
    <source>
        <dbReference type="ARBA" id="ARBA00022692"/>
    </source>
</evidence>
<feature type="transmembrane region" description="Helical" evidence="6">
    <location>
        <begin position="430"/>
        <end position="451"/>
    </location>
</feature>
<dbReference type="GO" id="GO:0016020">
    <property type="term" value="C:membrane"/>
    <property type="evidence" value="ECO:0007669"/>
    <property type="project" value="UniProtKB-SubCell"/>
</dbReference>
<feature type="transmembrane region" description="Helical" evidence="6">
    <location>
        <begin position="189"/>
        <end position="209"/>
    </location>
</feature>
<dbReference type="Gene3D" id="1.20.1250.20">
    <property type="entry name" value="MFS general substrate transporter like domains"/>
    <property type="match status" value="2"/>
</dbReference>
<comment type="subcellular location">
    <subcellularLocation>
        <location evidence="1">Membrane</location>
        <topology evidence="1">Multi-pass membrane protein</topology>
    </subcellularLocation>
</comment>
<feature type="transmembrane region" description="Helical" evidence="6">
    <location>
        <begin position="323"/>
        <end position="347"/>
    </location>
</feature>
<dbReference type="Pfam" id="PF07690">
    <property type="entry name" value="MFS_1"/>
    <property type="match status" value="1"/>
</dbReference>
<keyword evidence="9" id="KW-1185">Reference proteome</keyword>
<name>A0A9Q8WGH0_9PEZI</name>
<feature type="transmembrane region" description="Helical" evidence="6">
    <location>
        <begin position="156"/>
        <end position="177"/>
    </location>
</feature>
<evidence type="ECO:0000256" key="3">
    <source>
        <dbReference type="ARBA" id="ARBA00022989"/>
    </source>
</evidence>
<feature type="transmembrane region" description="Helical" evidence="6">
    <location>
        <begin position="133"/>
        <end position="150"/>
    </location>
</feature>
<dbReference type="Proteomes" id="UP000830671">
    <property type="component" value="Chromosome 4"/>
</dbReference>
<feature type="transmembrane region" description="Helical" evidence="6">
    <location>
        <begin position="260"/>
        <end position="280"/>
    </location>
</feature>
<dbReference type="InterPro" id="IPR020846">
    <property type="entry name" value="MFS_dom"/>
</dbReference>
<feature type="domain" description="Major facilitator superfamily (MFS) profile" evidence="7">
    <location>
        <begin position="65"/>
        <end position="524"/>
    </location>
</feature>
<evidence type="ECO:0000313" key="8">
    <source>
        <dbReference type="EMBL" id="UQC81755.1"/>
    </source>
</evidence>
<feature type="transmembrane region" description="Helical" evidence="6">
    <location>
        <begin position="398"/>
        <end position="418"/>
    </location>
</feature>
<organism evidence="8 9">
    <name type="scientific">Colletotrichum lupini</name>
    <dbReference type="NCBI Taxonomy" id="145971"/>
    <lineage>
        <taxon>Eukaryota</taxon>
        <taxon>Fungi</taxon>
        <taxon>Dikarya</taxon>
        <taxon>Ascomycota</taxon>
        <taxon>Pezizomycotina</taxon>
        <taxon>Sordariomycetes</taxon>
        <taxon>Hypocreomycetidae</taxon>
        <taxon>Glomerellales</taxon>
        <taxon>Glomerellaceae</taxon>
        <taxon>Colletotrichum</taxon>
        <taxon>Colletotrichum acutatum species complex</taxon>
    </lineage>
</organism>
<dbReference type="GeneID" id="73341246"/>
<dbReference type="SUPFAM" id="SSF103473">
    <property type="entry name" value="MFS general substrate transporter"/>
    <property type="match status" value="1"/>
</dbReference>
<feature type="transmembrane region" description="Helical" evidence="6">
    <location>
        <begin position="505"/>
        <end position="523"/>
    </location>
</feature>
<feature type="region of interest" description="Disordered" evidence="5">
    <location>
        <begin position="1"/>
        <end position="45"/>
    </location>
</feature>
<evidence type="ECO:0000259" key="7">
    <source>
        <dbReference type="PROSITE" id="PS50850"/>
    </source>
</evidence>
<dbReference type="PROSITE" id="PS50850">
    <property type="entry name" value="MFS"/>
    <property type="match status" value="1"/>
</dbReference>
<evidence type="ECO:0000256" key="6">
    <source>
        <dbReference type="SAM" id="Phobius"/>
    </source>
</evidence>
<feature type="transmembrane region" description="Helical" evidence="6">
    <location>
        <begin position="535"/>
        <end position="557"/>
    </location>
</feature>
<dbReference type="PANTHER" id="PTHR42718:SF27">
    <property type="entry name" value="TRANSPORTER, PUTATIVE-RELATED"/>
    <property type="match status" value="1"/>
</dbReference>